<dbReference type="Proteomes" id="UP000319771">
    <property type="component" value="Unassembled WGS sequence"/>
</dbReference>
<dbReference type="AlphaFoldDB" id="A0A538UDM2"/>
<sequence length="409" mass="44678">MSPILTRTPPDAPPASAGKPEAAVGPRPRAGAARNGRGAKARGKRAAGAACFPVVVPSGTPVPTADGVAWRDFVGRWLVAAGCTLGDAARGDWEVALSPALQKRWRRQRVRLVFDPARPTLPRGAWFTAPGSGAGRRILEVACGDPLITRRTALVRVPGAPEAGIAAVCGVRGLTWGPPRLGPVRYERRVAFHAVVTLWGGLPAQEPWVMLLGPDGELLEWERGSELPDLRSREGLYQIGSTLDAEGCERLAVQARQHLEGLLDRREHEWERAVSRLREDELSRLASFFATRIEEEEERTRRRTPGGDESEMEGGDATSLKLEWERRAAEVRHRWALRTEVRMWGLEEWAWPVADLDQELRAGAVRLRLTSRVDVARGRPGLPPCPGCGTPAELLVRARGGVACVRCAP</sequence>
<accession>A0A538UDM2</accession>
<dbReference type="EMBL" id="VBPB01000022">
    <property type="protein sequence ID" value="TMQ74008.1"/>
    <property type="molecule type" value="Genomic_DNA"/>
</dbReference>
<organism evidence="2 3">
    <name type="scientific">Eiseniibacteriota bacterium</name>
    <dbReference type="NCBI Taxonomy" id="2212470"/>
    <lineage>
        <taxon>Bacteria</taxon>
        <taxon>Candidatus Eiseniibacteriota</taxon>
    </lineage>
</organism>
<reference evidence="2 3" key="1">
    <citation type="journal article" date="2019" name="Nat. Microbiol.">
        <title>Mediterranean grassland soil C-N compound turnover is dependent on rainfall and depth, and is mediated by genomically divergent microorganisms.</title>
        <authorList>
            <person name="Diamond S."/>
            <person name="Andeer P.F."/>
            <person name="Li Z."/>
            <person name="Crits-Christoph A."/>
            <person name="Burstein D."/>
            <person name="Anantharaman K."/>
            <person name="Lane K.R."/>
            <person name="Thomas B.C."/>
            <person name="Pan C."/>
            <person name="Northen T.R."/>
            <person name="Banfield J.F."/>
        </authorList>
    </citation>
    <scope>NUCLEOTIDE SEQUENCE [LARGE SCALE GENOMIC DNA]</scope>
    <source>
        <strain evidence="2">WS_11</strain>
    </source>
</reference>
<feature type="region of interest" description="Disordered" evidence="1">
    <location>
        <begin position="1"/>
        <end position="41"/>
    </location>
</feature>
<gene>
    <name evidence="2" type="ORF">E6K81_01760</name>
</gene>
<evidence type="ECO:0000256" key="1">
    <source>
        <dbReference type="SAM" id="MobiDB-lite"/>
    </source>
</evidence>
<name>A0A538UDM2_UNCEI</name>
<feature type="region of interest" description="Disordered" evidence="1">
    <location>
        <begin position="296"/>
        <end position="318"/>
    </location>
</feature>
<evidence type="ECO:0000313" key="2">
    <source>
        <dbReference type="EMBL" id="TMQ74008.1"/>
    </source>
</evidence>
<feature type="compositionally biased region" description="Low complexity" evidence="1">
    <location>
        <begin position="22"/>
        <end position="36"/>
    </location>
</feature>
<proteinExistence type="predicted"/>
<protein>
    <submittedName>
        <fullName evidence="2">Uncharacterized protein</fullName>
    </submittedName>
</protein>
<evidence type="ECO:0000313" key="3">
    <source>
        <dbReference type="Proteomes" id="UP000319771"/>
    </source>
</evidence>
<comment type="caution">
    <text evidence="2">The sequence shown here is derived from an EMBL/GenBank/DDBJ whole genome shotgun (WGS) entry which is preliminary data.</text>
</comment>